<dbReference type="PANTHER" id="PTHR37312:SF1">
    <property type="entry name" value="MEMBRANE-BOUND ACYLTRANSFERASE YKRP-RELATED"/>
    <property type="match status" value="1"/>
</dbReference>
<dbReference type="AlphaFoldDB" id="A0A934Q7N3"/>
<dbReference type="GO" id="GO:0016747">
    <property type="term" value="F:acyltransferase activity, transferring groups other than amino-acyl groups"/>
    <property type="evidence" value="ECO:0007669"/>
    <property type="project" value="InterPro"/>
</dbReference>
<dbReference type="RefSeq" id="WP_200114423.1">
    <property type="nucleotide sequence ID" value="NZ_JAEHOH010000006.1"/>
</dbReference>
<keyword evidence="2" id="KW-1133">Transmembrane helix</keyword>
<dbReference type="EMBL" id="JAEHOH010000006">
    <property type="protein sequence ID" value="MBK0418347.1"/>
    <property type="molecule type" value="Genomic_DNA"/>
</dbReference>
<comment type="caution">
    <text evidence="4">The sequence shown here is derived from an EMBL/GenBank/DDBJ whole genome shotgun (WGS) entry which is preliminary data.</text>
</comment>
<evidence type="ECO:0000256" key="1">
    <source>
        <dbReference type="SAM" id="MobiDB-lite"/>
    </source>
</evidence>
<feature type="transmembrane region" description="Helical" evidence="2">
    <location>
        <begin position="211"/>
        <end position="231"/>
    </location>
</feature>
<dbReference type="Proteomes" id="UP000608530">
    <property type="component" value="Unassembled WGS sequence"/>
</dbReference>
<feature type="transmembrane region" description="Helical" evidence="2">
    <location>
        <begin position="273"/>
        <end position="292"/>
    </location>
</feature>
<accession>A0A934Q7N3</accession>
<dbReference type="Pfam" id="PF01757">
    <property type="entry name" value="Acyl_transf_3"/>
    <property type="match status" value="1"/>
</dbReference>
<evidence type="ECO:0000256" key="2">
    <source>
        <dbReference type="SAM" id="Phobius"/>
    </source>
</evidence>
<sequence>MGRRGELRSSGGGPEGRAERSGKERSGAIDAVRLLSVVAIVAGHIWGYDNTAKLLYTWHVPVFFFLSGYLWKPGRAVGAELRSRLRSLGRPYVAWLAILTVCLVAFGIAAGEDVSGDVAAGLYGGAGATQPYTTIWFVSVLFFATLGYRLLERLPGWARWAAILAGTASGYLWGPELAATPLSVASAVPCLVLLAAGAACRSLRSSIARPLLTGIALLAASAALILFDVSAPVDIKAGDYGTPVLSLLCAVAISFALVLVAERVVPAGRVSRCLTWLALPALAVVFAHPLFFDVPGPRVVVFAVAFLVPLAVGLIGLRTPLSPWLTGQERRGADRSLSPS</sequence>
<feature type="transmembrane region" description="Helical" evidence="2">
    <location>
        <begin position="157"/>
        <end position="174"/>
    </location>
</feature>
<feature type="transmembrane region" description="Helical" evidence="2">
    <location>
        <begin position="131"/>
        <end position="150"/>
    </location>
</feature>
<gene>
    <name evidence="4" type="ORF">JD276_04785</name>
</gene>
<feature type="domain" description="Acyltransferase 3" evidence="3">
    <location>
        <begin position="28"/>
        <end position="279"/>
    </location>
</feature>
<feature type="region of interest" description="Disordered" evidence="1">
    <location>
        <begin position="1"/>
        <end position="24"/>
    </location>
</feature>
<keyword evidence="5" id="KW-1185">Reference proteome</keyword>
<feature type="transmembrane region" description="Helical" evidence="2">
    <location>
        <begin position="92"/>
        <end position="111"/>
    </location>
</feature>
<dbReference type="InterPro" id="IPR002656">
    <property type="entry name" value="Acyl_transf_3_dom"/>
</dbReference>
<dbReference type="InterPro" id="IPR052734">
    <property type="entry name" value="Nod_factor_acetyltransferase"/>
</dbReference>
<feature type="transmembrane region" description="Helical" evidence="2">
    <location>
        <begin position="27"/>
        <end position="48"/>
    </location>
</feature>
<proteinExistence type="predicted"/>
<keyword evidence="2" id="KW-0472">Membrane</keyword>
<feature type="transmembrane region" description="Helical" evidence="2">
    <location>
        <begin position="54"/>
        <end position="71"/>
    </location>
</feature>
<dbReference type="PANTHER" id="PTHR37312">
    <property type="entry name" value="MEMBRANE-BOUND ACYLTRANSFERASE YKRP-RELATED"/>
    <property type="match status" value="1"/>
</dbReference>
<evidence type="ECO:0000313" key="5">
    <source>
        <dbReference type="Proteomes" id="UP000608530"/>
    </source>
</evidence>
<feature type="transmembrane region" description="Helical" evidence="2">
    <location>
        <begin position="298"/>
        <end position="317"/>
    </location>
</feature>
<feature type="transmembrane region" description="Helical" evidence="2">
    <location>
        <begin position="180"/>
        <end position="199"/>
    </location>
</feature>
<keyword evidence="2" id="KW-0812">Transmembrane</keyword>
<name>A0A934Q7N3_9MICO</name>
<protein>
    <recommendedName>
        <fullName evidence="3">Acyltransferase 3 domain-containing protein</fullName>
    </recommendedName>
</protein>
<organism evidence="4 5">
    <name type="scientific">Leucobacter chromiisoli</name>
    <dbReference type="NCBI Taxonomy" id="2796471"/>
    <lineage>
        <taxon>Bacteria</taxon>
        <taxon>Bacillati</taxon>
        <taxon>Actinomycetota</taxon>
        <taxon>Actinomycetes</taxon>
        <taxon>Micrococcales</taxon>
        <taxon>Microbacteriaceae</taxon>
        <taxon>Leucobacter</taxon>
    </lineage>
</organism>
<reference evidence="4" key="1">
    <citation type="submission" date="2020-12" db="EMBL/GenBank/DDBJ databases">
        <title>Leucobacter sp. CAS1, isolated from Chromium sludge.</title>
        <authorList>
            <person name="Xu Z."/>
        </authorList>
    </citation>
    <scope>NUCLEOTIDE SEQUENCE</scope>
    <source>
        <strain evidence="4">CSA1</strain>
    </source>
</reference>
<evidence type="ECO:0000313" key="4">
    <source>
        <dbReference type="EMBL" id="MBK0418347.1"/>
    </source>
</evidence>
<evidence type="ECO:0000259" key="3">
    <source>
        <dbReference type="Pfam" id="PF01757"/>
    </source>
</evidence>
<feature type="transmembrane region" description="Helical" evidence="2">
    <location>
        <begin position="243"/>
        <end position="261"/>
    </location>
</feature>